<feature type="region of interest" description="Disordered" evidence="1">
    <location>
        <begin position="53"/>
        <end position="120"/>
    </location>
</feature>
<feature type="compositionally biased region" description="Basic and acidic residues" evidence="1">
    <location>
        <begin position="100"/>
        <end position="112"/>
    </location>
</feature>
<proteinExistence type="predicted"/>
<comment type="caution">
    <text evidence="4">The sequence shown here is derived from an EMBL/GenBank/DDBJ whole genome shotgun (WGS) entry which is preliminary data.</text>
</comment>
<evidence type="ECO:0008006" key="6">
    <source>
        <dbReference type="Google" id="ProtNLM"/>
    </source>
</evidence>
<keyword evidence="2" id="KW-1133">Transmembrane helix</keyword>
<organism evidence="4 5">
    <name type="scientific">Nonomuraea deserti</name>
    <dbReference type="NCBI Taxonomy" id="1848322"/>
    <lineage>
        <taxon>Bacteria</taxon>
        <taxon>Bacillati</taxon>
        <taxon>Actinomycetota</taxon>
        <taxon>Actinomycetes</taxon>
        <taxon>Streptosporangiales</taxon>
        <taxon>Streptosporangiaceae</taxon>
        <taxon>Nonomuraea</taxon>
    </lineage>
</organism>
<feature type="compositionally biased region" description="Basic and acidic residues" evidence="1">
    <location>
        <begin position="68"/>
        <end position="83"/>
    </location>
</feature>
<keyword evidence="3" id="KW-0732">Signal</keyword>
<evidence type="ECO:0000313" key="4">
    <source>
        <dbReference type="EMBL" id="TDD02144.1"/>
    </source>
</evidence>
<dbReference type="AlphaFoldDB" id="A0A4R4VIT4"/>
<dbReference type="EMBL" id="SMKO01000068">
    <property type="protein sequence ID" value="TDD02144.1"/>
    <property type="molecule type" value="Genomic_DNA"/>
</dbReference>
<reference evidence="4 5" key="1">
    <citation type="submission" date="2019-03" db="EMBL/GenBank/DDBJ databases">
        <title>Draft genome sequences of novel Actinobacteria.</title>
        <authorList>
            <person name="Sahin N."/>
            <person name="Ay H."/>
            <person name="Saygin H."/>
        </authorList>
    </citation>
    <scope>NUCLEOTIDE SEQUENCE [LARGE SCALE GENOMIC DNA]</scope>
    <source>
        <strain evidence="4 5">KC310</strain>
    </source>
</reference>
<keyword evidence="2" id="KW-0812">Transmembrane</keyword>
<evidence type="ECO:0000256" key="3">
    <source>
        <dbReference type="SAM" id="SignalP"/>
    </source>
</evidence>
<evidence type="ECO:0000256" key="1">
    <source>
        <dbReference type="SAM" id="MobiDB-lite"/>
    </source>
</evidence>
<feature type="signal peptide" evidence="3">
    <location>
        <begin position="1"/>
        <end position="23"/>
    </location>
</feature>
<evidence type="ECO:0000313" key="5">
    <source>
        <dbReference type="Proteomes" id="UP000295258"/>
    </source>
</evidence>
<evidence type="ECO:0000256" key="2">
    <source>
        <dbReference type="SAM" id="Phobius"/>
    </source>
</evidence>
<feature type="transmembrane region" description="Helical" evidence="2">
    <location>
        <begin position="125"/>
        <end position="146"/>
    </location>
</feature>
<feature type="chain" id="PRO_5039318920" description="LPXTG cell wall anchor domain-containing protein" evidence="3">
    <location>
        <begin position="24"/>
        <end position="153"/>
    </location>
</feature>
<keyword evidence="5" id="KW-1185">Reference proteome</keyword>
<protein>
    <recommendedName>
        <fullName evidence="6">LPXTG cell wall anchor domain-containing protein</fullName>
    </recommendedName>
</protein>
<dbReference type="Proteomes" id="UP000295258">
    <property type="component" value="Unassembled WGS sequence"/>
</dbReference>
<dbReference type="RefSeq" id="WP_132597526.1">
    <property type="nucleotide sequence ID" value="NZ_SMKO01000068.1"/>
</dbReference>
<keyword evidence="2" id="KW-0472">Membrane</keyword>
<sequence>MARARRLVAGAMTAFAIAGASLAAGLSPASASASASADLVPVELPTCLLPLPILCDEPSGEPVPEPGPDEHESEESWSHEPKPADPWPGTVESGEPWRPAGEHEHRVPEGHPETGGGALASGEPMWPFALGGTALLAGAGLAGLAIRRRKGVA</sequence>
<gene>
    <name evidence="4" type="ORF">E1292_24340</name>
</gene>
<accession>A0A4R4VIT4</accession>
<name>A0A4R4VIT4_9ACTN</name>